<protein>
    <recommendedName>
        <fullName evidence="11">Major facilitator superfamily (MFS) profile domain-containing protein</fullName>
    </recommendedName>
</protein>
<proteinExistence type="inferred from homology"/>
<evidence type="ECO:0000256" key="10">
    <source>
        <dbReference type="SAM" id="Phobius"/>
    </source>
</evidence>
<evidence type="ECO:0000256" key="9">
    <source>
        <dbReference type="SAM" id="MobiDB-lite"/>
    </source>
</evidence>
<feature type="transmembrane region" description="Helical" evidence="10">
    <location>
        <begin position="137"/>
        <end position="159"/>
    </location>
</feature>
<evidence type="ECO:0000256" key="3">
    <source>
        <dbReference type="ARBA" id="ARBA00022448"/>
    </source>
</evidence>
<feature type="transmembrane region" description="Helical" evidence="10">
    <location>
        <begin position="291"/>
        <end position="308"/>
    </location>
</feature>
<dbReference type="InterPro" id="IPR036259">
    <property type="entry name" value="MFS_trans_sf"/>
</dbReference>
<name>A0A2H3H230_GIBZA</name>
<evidence type="ECO:0000313" key="12">
    <source>
        <dbReference type="EMBL" id="CAG1982827.1"/>
    </source>
</evidence>
<dbReference type="InterPro" id="IPR011701">
    <property type="entry name" value="MFS"/>
</dbReference>
<feature type="transmembrane region" description="Helical" evidence="10">
    <location>
        <begin position="253"/>
        <end position="279"/>
    </location>
</feature>
<dbReference type="Proteomes" id="UP000746612">
    <property type="component" value="Unassembled WGS sequence"/>
</dbReference>
<evidence type="ECO:0000259" key="11">
    <source>
        <dbReference type="PROSITE" id="PS50850"/>
    </source>
</evidence>
<reference evidence="13" key="1">
    <citation type="submission" date="2019-04" db="EMBL/GenBank/DDBJ databases">
        <authorList>
            <person name="Melise S."/>
            <person name="Noan J."/>
            <person name="Okalmin O."/>
        </authorList>
    </citation>
    <scope>NUCLEOTIDE SEQUENCE</scope>
    <source>
        <strain evidence="13">FN9</strain>
    </source>
</reference>
<keyword evidence="8" id="KW-0325">Glycoprotein</keyword>
<evidence type="ECO:0000256" key="5">
    <source>
        <dbReference type="ARBA" id="ARBA00022989"/>
    </source>
</evidence>
<feature type="transmembrane region" description="Helical" evidence="10">
    <location>
        <begin position="393"/>
        <end position="410"/>
    </location>
</feature>
<dbReference type="EMBL" id="CAJPIJ010000129">
    <property type="protein sequence ID" value="CAG1982827.1"/>
    <property type="molecule type" value="Genomic_DNA"/>
</dbReference>
<feature type="transmembrane region" description="Helical" evidence="10">
    <location>
        <begin position="369"/>
        <end position="386"/>
    </location>
</feature>
<dbReference type="GO" id="GO:0015343">
    <property type="term" value="F:siderophore-iron transmembrane transporter activity"/>
    <property type="evidence" value="ECO:0007669"/>
    <property type="project" value="TreeGrafter"/>
</dbReference>
<feature type="transmembrane region" description="Helical" evidence="10">
    <location>
        <begin position="422"/>
        <end position="440"/>
    </location>
</feature>
<gene>
    <name evidence="13" type="ORF">FUG_LOCUS18578</name>
    <name evidence="12" type="ORF">MDCFG202_LOCUS232182</name>
</gene>
<comment type="similarity">
    <text evidence="2">Belongs to the major facilitator superfamily.</text>
</comment>
<dbReference type="AlphaFoldDB" id="A0A2H3H230"/>
<dbReference type="Pfam" id="PF07690">
    <property type="entry name" value="MFS_1"/>
    <property type="match status" value="1"/>
</dbReference>
<dbReference type="PANTHER" id="PTHR23501">
    <property type="entry name" value="MAJOR FACILITATOR SUPERFAMILY"/>
    <property type="match status" value="1"/>
</dbReference>
<dbReference type="SUPFAM" id="SSF103473">
    <property type="entry name" value="MFS general substrate transporter"/>
    <property type="match status" value="1"/>
</dbReference>
<reference evidence="12" key="2">
    <citation type="submission" date="2021-03" db="EMBL/GenBank/DDBJ databases">
        <authorList>
            <person name="Alouane T."/>
            <person name="Langin T."/>
            <person name="Bonhomme L."/>
        </authorList>
    </citation>
    <scope>NUCLEOTIDE SEQUENCE</scope>
    <source>
        <strain evidence="12">MDC_Fg202</strain>
    </source>
</reference>
<feature type="transmembrane region" description="Helical" evidence="10">
    <location>
        <begin position="461"/>
        <end position="481"/>
    </location>
</feature>
<evidence type="ECO:0000313" key="13">
    <source>
        <dbReference type="EMBL" id="VIO52153.1"/>
    </source>
</evidence>
<evidence type="ECO:0000256" key="1">
    <source>
        <dbReference type="ARBA" id="ARBA00004127"/>
    </source>
</evidence>
<organism evidence="12 14">
    <name type="scientific">Gibberella zeae</name>
    <name type="common">Wheat head blight fungus</name>
    <name type="synonym">Fusarium graminearum</name>
    <dbReference type="NCBI Taxonomy" id="5518"/>
    <lineage>
        <taxon>Eukaryota</taxon>
        <taxon>Fungi</taxon>
        <taxon>Dikarya</taxon>
        <taxon>Ascomycota</taxon>
        <taxon>Pezizomycotina</taxon>
        <taxon>Sordariomycetes</taxon>
        <taxon>Hypocreomycetidae</taxon>
        <taxon>Hypocreales</taxon>
        <taxon>Nectriaceae</taxon>
        <taxon>Fusarium</taxon>
    </lineage>
</organism>
<accession>A0A2H3H230</accession>
<dbReference type="GO" id="GO:0005768">
    <property type="term" value="C:endosome"/>
    <property type="evidence" value="ECO:0007669"/>
    <property type="project" value="TreeGrafter"/>
</dbReference>
<dbReference type="Gene3D" id="1.20.1250.20">
    <property type="entry name" value="MFS general substrate transporter like domains"/>
    <property type="match status" value="2"/>
</dbReference>
<dbReference type="EMBL" id="CAAKMV010000022">
    <property type="protein sequence ID" value="VIO52153.1"/>
    <property type="molecule type" value="Genomic_DNA"/>
</dbReference>
<dbReference type="OrthoDB" id="4088837at2759"/>
<feature type="domain" description="Major facilitator superfamily (MFS) profile" evidence="11">
    <location>
        <begin position="48"/>
        <end position="523"/>
    </location>
</feature>
<feature type="transmembrane region" description="Helical" evidence="10">
    <location>
        <begin position="46"/>
        <end position="69"/>
    </location>
</feature>
<feature type="region of interest" description="Disordered" evidence="9">
    <location>
        <begin position="1"/>
        <end position="22"/>
    </location>
</feature>
<evidence type="ECO:0000256" key="7">
    <source>
        <dbReference type="ARBA" id="ARBA00023136"/>
    </source>
</evidence>
<evidence type="ECO:0000256" key="8">
    <source>
        <dbReference type="ARBA" id="ARBA00023180"/>
    </source>
</evidence>
<feature type="transmembrane region" description="Helical" evidence="10">
    <location>
        <begin position="536"/>
        <end position="555"/>
    </location>
</feature>
<feature type="transmembrane region" description="Helical" evidence="10">
    <location>
        <begin position="113"/>
        <end position="131"/>
    </location>
</feature>
<feature type="compositionally biased region" description="Basic and acidic residues" evidence="9">
    <location>
        <begin position="1"/>
        <end position="14"/>
    </location>
</feature>
<evidence type="ECO:0000256" key="4">
    <source>
        <dbReference type="ARBA" id="ARBA00022692"/>
    </source>
</evidence>
<keyword evidence="6" id="KW-0406">Ion transport</keyword>
<feature type="transmembrane region" description="Helical" evidence="10">
    <location>
        <begin position="328"/>
        <end position="349"/>
    </location>
</feature>
<keyword evidence="7 10" id="KW-0472">Membrane</keyword>
<sequence>MSLKETNEANHEAKASTPAEAVRDITSPGVQRIKAMSEVITMTDRIFIFLGVFLISYAYGLDGTVRYAYQPSALNEFKEHSLQSSVNTLRAVIAAAAQPTAGKIADVFGRVELICISVFFYTIGTVIEAASQNLDTYSAGAVIYQIGYTMILLLVEVIIGDITSVRSRLFFSYIPALPFIINTWVSGDVTAAVLGATTWRWGIGMWCIIYPVCALPLIVSLLVVGRRAKKQGHLVGYRSSFQQLGLKSFTVELFWLLDIIGVILLIAVFALLLVPLTIAGGFESKWSSPQVVAPLVIGFVCIPVFVVWELRAPHPLVPFHHMKDRSVWAPMGIACMLNFAWTMQGDYLYTVLQVSFNFSIKAATRVQSLYSFASVITGTILGLIVYKVRRFKVFIVSGTCLFLVAFGLLIRYRGDPSDSNQSGVIGAQILLGIAGGMFPYPAQASLQAYVTHERLAVMTGLYLALYQVGSAMGNAVSGAIWTQVLPARLASSFSGFGNETLAVYTYSQPLSAILDFPVGSVERDAMIDAYKHVQRLLTITGICLCIPLIAFSLCLRNPKLTDQQNLVEDDKPSEATERTTSASA</sequence>
<evidence type="ECO:0000256" key="6">
    <source>
        <dbReference type="ARBA" id="ARBA00023065"/>
    </source>
</evidence>
<dbReference type="GO" id="GO:0005886">
    <property type="term" value="C:plasma membrane"/>
    <property type="evidence" value="ECO:0007669"/>
    <property type="project" value="TreeGrafter"/>
</dbReference>
<keyword evidence="3" id="KW-0813">Transport</keyword>
<evidence type="ECO:0000256" key="2">
    <source>
        <dbReference type="ARBA" id="ARBA00008335"/>
    </source>
</evidence>
<comment type="subcellular location">
    <subcellularLocation>
        <location evidence="1">Endomembrane system</location>
        <topology evidence="1">Multi-pass membrane protein</topology>
    </subcellularLocation>
</comment>
<dbReference type="PANTHER" id="PTHR23501:SF92">
    <property type="entry name" value="GLUTATHIONE EXCHANGER 1-RELATED"/>
    <property type="match status" value="1"/>
</dbReference>
<dbReference type="InterPro" id="IPR020846">
    <property type="entry name" value="MFS_dom"/>
</dbReference>
<dbReference type="PROSITE" id="PS50850">
    <property type="entry name" value="MFS"/>
    <property type="match status" value="1"/>
</dbReference>
<evidence type="ECO:0000313" key="14">
    <source>
        <dbReference type="Proteomes" id="UP000746612"/>
    </source>
</evidence>
<dbReference type="GO" id="GO:0005774">
    <property type="term" value="C:vacuolar membrane"/>
    <property type="evidence" value="ECO:0007669"/>
    <property type="project" value="TreeGrafter"/>
</dbReference>
<keyword evidence="5 10" id="KW-1133">Transmembrane helix</keyword>
<feature type="transmembrane region" description="Helical" evidence="10">
    <location>
        <begin position="171"/>
        <end position="197"/>
    </location>
</feature>
<feature type="transmembrane region" description="Helical" evidence="10">
    <location>
        <begin position="203"/>
        <end position="224"/>
    </location>
</feature>
<keyword evidence="4 10" id="KW-0812">Transmembrane</keyword>
<dbReference type="FunFam" id="1.20.1250.20:FF:000197">
    <property type="entry name" value="Siderophore iron transporter 1"/>
    <property type="match status" value="1"/>
</dbReference>